<proteinExistence type="inferred from homology"/>
<dbReference type="GO" id="GO:0000922">
    <property type="term" value="C:spindle pole"/>
    <property type="evidence" value="ECO:0007669"/>
    <property type="project" value="InterPro"/>
</dbReference>
<dbReference type="InterPro" id="IPR007259">
    <property type="entry name" value="GCP"/>
</dbReference>
<dbReference type="GO" id="GO:0005816">
    <property type="term" value="C:spindle pole body"/>
    <property type="evidence" value="ECO:0007669"/>
    <property type="project" value="UniProtKB-ARBA"/>
</dbReference>
<dbReference type="GO" id="GO:0031122">
    <property type="term" value="P:cytoplasmic microtubule organization"/>
    <property type="evidence" value="ECO:0007669"/>
    <property type="project" value="TreeGrafter"/>
</dbReference>
<evidence type="ECO:0000256" key="4">
    <source>
        <dbReference type="ARBA" id="ARBA00023212"/>
    </source>
</evidence>
<dbReference type="Pfam" id="PF17681">
    <property type="entry name" value="GCP_N_terminal"/>
    <property type="match status" value="1"/>
</dbReference>
<gene>
    <name evidence="10" type="ORF">EJ08DRAFT_666944</name>
</gene>
<protein>
    <recommendedName>
        <fullName evidence="5">Spindle pole body component</fullName>
    </recommendedName>
</protein>
<keyword evidence="4 5" id="KW-0206">Cytoskeleton</keyword>
<comment type="similarity">
    <text evidence="1 5">Belongs to the TUBGCP family.</text>
</comment>
<dbReference type="Proteomes" id="UP000800235">
    <property type="component" value="Unassembled WGS sequence"/>
</dbReference>
<dbReference type="OrthoDB" id="66546at2759"/>
<evidence type="ECO:0000256" key="6">
    <source>
        <dbReference type="SAM" id="MobiDB-lite"/>
    </source>
</evidence>
<dbReference type="InterPro" id="IPR040457">
    <property type="entry name" value="GCP_C"/>
</dbReference>
<dbReference type="GO" id="GO:0043015">
    <property type="term" value="F:gamma-tubulin binding"/>
    <property type="evidence" value="ECO:0007669"/>
    <property type="project" value="InterPro"/>
</dbReference>
<evidence type="ECO:0000256" key="5">
    <source>
        <dbReference type="RuleBase" id="RU363050"/>
    </source>
</evidence>
<feature type="compositionally biased region" description="Acidic residues" evidence="6">
    <location>
        <begin position="812"/>
        <end position="835"/>
    </location>
</feature>
<dbReference type="GO" id="GO:0000278">
    <property type="term" value="P:mitotic cell cycle"/>
    <property type="evidence" value="ECO:0007669"/>
    <property type="project" value="TreeGrafter"/>
</dbReference>
<sequence length="894" mass="101143">MAQTSTINALLGNLITSISGQHSKSPAREQKTIRDSALRTVKAQQYVRTNQFEVESSIDGLIEKFSILNRDDLSSALKARIEELAEASRSKWTPEILSLFLNLSDRPVEKTEVDALKLIRPPTPPEPPLTWEEIEADDPLTGDIWDEVSYSAGSSDEDIVVRRKPNSRRKGSSITQPGKQETQDDLVSPSLLVSPDPDILREIEQSQFWKSSPVLHTTSLSQSDSAFTHRVSELQTIREVLLMLRGLPTSLFGIDEEHSVIFYSADISLENITNSSLDDVLQRFANIGSDLYRLRAWVRKSKSTPLLQAFHASVASRLRSFDKELSNIERDVVAPSIPTTVSVMRIHDTIRNRSRPLLRLGGLVDRVPTHESGFSCLELLYDEICVLQASGDQESYELIARVFFECLKIYLRPVRKWIESGEVGDQDESFFVAVAAGDCAPSALWKDRFKLRMTANGELYAPKFLEPAGRKILNAGKSIVFLRQLSLQHKLPPTLIEPSLDFNDLPGNDSLLSLAPFAELFGSALDNWVKSKYGPASSILCQQLFSHCNLGGYLDALEHVCCSKDGILFQTFADELFQRMDDRQKVWNDRFLLTELARSVFGTLRGIDESRISVRTLQAKGAEQSVKALSGVAIDLNLPWPVLNIVQRTSLPTYQRILRLLLQIYRAKYLLRRDSIILRSSGSTDENTRSSNYFRQRLVWFVDIMFSYVLETVVQPTTSEMRTKLCEADDVDVMVEVHDSFISKLQTQCLFARNLAPIHDTIVSLLDLSVSFTDNQSRRLQRQTNKSRFASVDIRRPRRNHTRRKSQRQEDDISSEDNDEEDENGEGDDDYDADNETSSSRNESYDERLARIQEQFGQLLSFAVAGLKGVSRVGEEVAWEMLAERLEWGVSRAD</sequence>
<dbReference type="GO" id="GO:0051011">
    <property type="term" value="F:microtubule minus-end binding"/>
    <property type="evidence" value="ECO:0007669"/>
    <property type="project" value="TreeGrafter"/>
</dbReference>
<dbReference type="Gene3D" id="1.20.120.1900">
    <property type="entry name" value="Gamma-tubulin complex, C-terminal domain"/>
    <property type="match status" value="1"/>
</dbReference>
<evidence type="ECO:0000259" key="7">
    <source>
        <dbReference type="Pfam" id="PF04130"/>
    </source>
</evidence>
<feature type="domain" description="Gamma tubulin complex component C-terminal" evidence="7">
    <location>
        <begin position="564"/>
        <end position="887"/>
    </location>
</feature>
<dbReference type="InterPro" id="IPR041470">
    <property type="entry name" value="GCP_N"/>
</dbReference>
<dbReference type="GO" id="GO:0005874">
    <property type="term" value="C:microtubule"/>
    <property type="evidence" value="ECO:0007669"/>
    <property type="project" value="UniProtKB-KW"/>
</dbReference>
<keyword evidence="11" id="KW-1185">Reference proteome</keyword>
<evidence type="ECO:0000313" key="10">
    <source>
        <dbReference type="EMBL" id="KAF2436769.1"/>
    </source>
</evidence>
<dbReference type="GO" id="GO:0051321">
    <property type="term" value="P:meiotic cell cycle"/>
    <property type="evidence" value="ECO:0007669"/>
    <property type="project" value="TreeGrafter"/>
</dbReference>
<feature type="compositionally biased region" description="Basic residues" evidence="6">
    <location>
        <begin position="162"/>
        <end position="171"/>
    </location>
</feature>
<accession>A0A9P4P543</accession>
<dbReference type="EMBL" id="MU007009">
    <property type="protein sequence ID" value="KAF2436769.1"/>
    <property type="molecule type" value="Genomic_DNA"/>
</dbReference>
<evidence type="ECO:0000259" key="8">
    <source>
        <dbReference type="Pfam" id="PF14609"/>
    </source>
</evidence>
<dbReference type="GO" id="GO:0007020">
    <property type="term" value="P:microtubule nucleation"/>
    <property type="evidence" value="ECO:0007669"/>
    <property type="project" value="InterPro"/>
</dbReference>
<feature type="compositionally biased region" description="Basic residues" evidence="6">
    <location>
        <begin position="796"/>
        <end position="806"/>
    </location>
</feature>
<dbReference type="InterPro" id="IPR059169">
    <property type="entry name" value="GCP5_N_ext"/>
</dbReference>
<dbReference type="PANTHER" id="PTHR19302">
    <property type="entry name" value="GAMMA TUBULIN COMPLEX PROTEIN"/>
    <property type="match status" value="1"/>
</dbReference>
<organism evidence="10 11">
    <name type="scientific">Tothia fuscella</name>
    <dbReference type="NCBI Taxonomy" id="1048955"/>
    <lineage>
        <taxon>Eukaryota</taxon>
        <taxon>Fungi</taxon>
        <taxon>Dikarya</taxon>
        <taxon>Ascomycota</taxon>
        <taxon>Pezizomycotina</taxon>
        <taxon>Dothideomycetes</taxon>
        <taxon>Pleosporomycetidae</taxon>
        <taxon>Venturiales</taxon>
        <taxon>Cylindrosympodiaceae</taxon>
        <taxon>Tothia</taxon>
    </lineage>
</organism>
<dbReference type="CDD" id="cd22572">
    <property type="entry name" value="GCP5_NTD"/>
    <property type="match status" value="1"/>
</dbReference>
<evidence type="ECO:0000256" key="3">
    <source>
        <dbReference type="ARBA" id="ARBA00022701"/>
    </source>
</evidence>
<evidence type="ECO:0000259" key="9">
    <source>
        <dbReference type="Pfam" id="PF17681"/>
    </source>
</evidence>
<dbReference type="GO" id="GO:0000930">
    <property type="term" value="C:gamma-tubulin complex"/>
    <property type="evidence" value="ECO:0007669"/>
    <property type="project" value="TreeGrafter"/>
</dbReference>
<keyword evidence="3 5" id="KW-0493">Microtubule</keyword>
<dbReference type="InterPro" id="IPR032797">
    <property type="entry name" value="Mod21_N"/>
</dbReference>
<dbReference type="AlphaFoldDB" id="A0A9P4P543"/>
<name>A0A9P4P543_9PEZI</name>
<evidence type="ECO:0000256" key="1">
    <source>
        <dbReference type="ARBA" id="ARBA00010337"/>
    </source>
</evidence>
<dbReference type="PANTHER" id="PTHR19302:SF33">
    <property type="entry name" value="GAMMA-TUBULIN COMPLEX COMPONENT 5"/>
    <property type="match status" value="1"/>
</dbReference>
<dbReference type="Pfam" id="PF14609">
    <property type="entry name" value="GCP5-Mod21_N"/>
    <property type="match status" value="1"/>
</dbReference>
<feature type="region of interest" description="Disordered" evidence="6">
    <location>
        <begin position="791"/>
        <end position="846"/>
    </location>
</feature>
<comment type="subcellular location">
    <subcellularLocation>
        <location evidence="5">Cytoplasm</location>
        <location evidence="5">Cytoskeleton</location>
        <location evidence="5">Microtubule organizing center</location>
    </subcellularLocation>
</comment>
<keyword evidence="2 5" id="KW-0963">Cytoplasm</keyword>
<comment type="caution">
    <text evidence="10">The sequence shown here is derived from an EMBL/GenBank/DDBJ whole genome shotgun (WGS) entry which is preliminary data.</text>
</comment>
<feature type="domain" description="Gamma-Tubulin ring complex non-core subunit mod21 N-terminal" evidence="8">
    <location>
        <begin position="67"/>
        <end position="156"/>
    </location>
</feature>
<feature type="domain" description="Gamma tubulin complex component protein N-terminal" evidence="9">
    <location>
        <begin position="237"/>
        <end position="545"/>
    </location>
</feature>
<dbReference type="Pfam" id="PF04130">
    <property type="entry name" value="GCP_C_terminal"/>
    <property type="match status" value="1"/>
</dbReference>
<reference evidence="10" key="1">
    <citation type="journal article" date="2020" name="Stud. Mycol.">
        <title>101 Dothideomycetes genomes: a test case for predicting lifestyles and emergence of pathogens.</title>
        <authorList>
            <person name="Haridas S."/>
            <person name="Albert R."/>
            <person name="Binder M."/>
            <person name="Bloem J."/>
            <person name="Labutti K."/>
            <person name="Salamov A."/>
            <person name="Andreopoulos B."/>
            <person name="Baker S."/>
            <person name="Barry K."/>
            <person name="Bills G."/>
            <person name="Bluhm B."/>
            <person name="Cannon C."/>
            <person name="Castanera R."/>
            <person name="Culley D."/>
            <person name="Daum C."/>
            <person name="Ezra D."/>
            <person name="Gonzalez J."/>
            <person name="Henrissat B."/>
            <person name="Kuo A."/>
            <person name="Liang C."/>
            <person name="Lipzen A."/>
            <person name="Lutzoni F."/>
            <person name="Magnuson J."/>
            <person name="Mondo S."/>
            <person name="Nolan M."/>
            <person name="Ohm R."/>
            <person name="Pangilinan J."/>
            <person name="Park H.-J."/>
            <person name="Ramirez L."/>
            <person name="Alfaro M."/>
            <person name="Sun H."/>
            <person name="Tritt A."/>
            <person name="Yoshinaga Y."/>
            <person name="Zwiers L.-H."/>
            <person name="Turgeon B."/>
            <person name="Goodwin S."/>
            <person name="Spatafora J."/>
            <person name="Crous P."/>
            <person name="Grigoriev I."/>
        </authorList>
    </citation>
    <scope>NUCLEOTIDE SEQUENCE</scope>
    <source>
        <strain evidence="10">CBS 130266</strain>
    </source>
</reference>
<feature type="region of interest" description="Disordered" evidence="6">
    <location>
        <begin position="162"/>
        <end position="189"/>
    </location>
</feature>
<evidence type="ECO:0000313" key="11">
    <source>
        <dbReference type="Proteomes" id="UP000800235"/>
    </source>
</evidence>
<dbReference type="InterPro" id="IPR042241">
    <property type="entry name" value="GCP_C_sf"/>
</dbReference>
<dbReference type="GO" id="GO:0051225">
    <property type="term" value="P:spindle assembly"/>
    <property type="evidence" value="ECO:0007669"/>
    <property type="project" value="TreeGrafter"/>
</dbReference>
<evidence type="ECO:0000256" key="2">
    <source>
        <dbReference type="ARBA" id="ARBA00022490"/>
    </source>
</evidence>